<dbReference type="InterPro" id="IPR029058">
    <property type="entry name" value="AB_hydrolase_fold"/>
</dbReference>
<evidence type="ECO:0000256" key="1">
    <source>
        <dbReference type="SAM" id="SignalP"/>
    </source>
</evidence>
<keyword evidence="1" id="KW-0732">Signal</keyword>
<dbReference type="Proteomes" id="UP000198427">
    <property type="component" value="Unassembled WGS sequence"/>
</dbReference>
<comment type="caution">
    <text evidence="2">The sequence shown here is derived from an EMBL/GenBank/DDBJ whole genome shotgun (WGS) entry which is preliminary data.</text>
</comment>
<evidence type="ECO:0000313" key="2">
    <source>
        <dbReference type="EMBL" id="SNS07905.1"/>
    </source>
</evidence>
<dbReference type="InterPro" id="IPR014756">
    <property type="entry name" value="Ig_E-set"/>
</dbReference>
<dbReference type="InterPro" id="IPR013783">
    <property type="entry name" value="Ig-like_fold"/>
</dbReference>
<dbReference type="GO" id="GO:0016747">
    <property type="term" value="F:acyltransferase activity, transferring groups other than amino-acyl groups"/>
    <property type="evidence" value="ECO:0007669"/>
    <property type="project" value="TreeGrafter"/>
</dbReference>
<dbReference type="PANTHER" id="PTHR48098">
    <property type="entry name" value="ENTEROCHELIN ESTERASE-RELATED"/>
    <property type="match status" value="1"/>
</dbReference>
<dbReference type="SUPFAM" id="SSF53474">
    <property type="entry name" value="alpha/beta-Hydrolases"/>
    <property type="match status" value="1"/>
</dbReference>
<dbReference type="PANTHER" id="PTHR48098:SF1">
    <property type="entry name" value="DIACYLGLYCEROL ACYLTRANSFERASE_MYCOLYLTRANSFERASE AG85A"/>
    <property type="match status" value="1"/>
</dbReference>
<keyword evidence="3" id="KW-1185">Reference proteome</keyword>
<feature type="chain" id="PRO_5041684202" evidence="1">
    <location>
        <begin position="20"/>
        <end position="212"/>
    </location>
</feature>
<feature type="signal peptide" evidence="1">
    <location>
        <begin position="1"/>
        <end position="19"/>
    </location>
</feature>
<protein>
    <submittedName>
        <fullName evidence="2">Esterase</fullName>
    </submittedName>
</protein>
<accession>A0AA94LLM4</accession>
<sequence>MKQILCTFILSFAALVTSAQTVSNKKMPFVDADRTVTFRYVNKQVKHVTIEGSFPKSMSMVGKDGAWGYRTAPLPSEMYTYRFAIGGKKKVTDPLNPNVVCDIDDSLSYFVVGGYPGSFYMDNNVPHGTVQQLWYHSEFDKNMKQRRLSVYLPAEYKQNPQKRYPVLYLLHGTGGDELAWLGMGRLAQIMDNMIAQHKTVPMIVVMPNGIAE</sequence>
<reference evidence="2 3" key="1">
    <citation type="submission" date="2017-06" db="EMBL/GenBank/DDBJ databases">
        <authorList>
            <person name="Varghese N."/>
            <person name="Submissions S."/>
        </authorList>
    </citation>
    <scope>NUCLEOTIDE SEQUENCE [LARGE SCALE GENOMIC DNA]</scope>
    <source>
        <strain evidence="2 3">DSM 26989</strain>
    </source>
</reference>
<proteinExistence type="predicted"/>
<name>A0AA94LLM4_9BACT</name>
<dbReference type="SUPFAM" id="SSF81296">
    <property type="entry name" value="E set domains"/>
    <property type="match status" value="1"/>
</dbReference>
<organism evidence="2 3">
    <name type="scientific">Prevotella jejuni</name>
    <dbReference type="NCBI Taxonomy" id="1177574"/>
    <lineage>
        <taxon>Bacteria</taxon>
        <taxon>Pseudomonadati</taxon>
        <taxon>Bacteroidota</taxon>
        <taxon>Bacteroidia</taxon>
        <taxon>Bacteroidales</taxon>
        <taxon>Prevotellaceae</taxon>
        <taxon>Prevotella</taxon>
    </lineage>
</organism>
<evidence type="ECO:0000313" key="3">
    <source>
        <dbReference type="Proteomes" id="UP000198427"/>
    </source>
</evidence>
<gene>
    <name evidence="2" type="ORF">SAMN06265364_1377</name>
</gene>
<dbReference type="Gene3D" id="2.60.40.10">
    <property type="entry name" value="Immunoglobulins"/>
    <property type="match status" value="1"/>
</dbReference>
<dbReference type="InterPro" id="IPR050583">
    <property type="entry name" value="Mycobacterial_A85_antigen"/>
</dbReference>
<dbReference type="Gene3D" id="3.40.50.1820">
    <property type="entry name" value="alpha/beta hydrolase"/>
    <property type="match status" value="1"/>
</dbReference>
<dbReference type="AlphaFoldDB" id="A0AA94LLM4"/>
<dbReference type="InterPro" id="IPR000801">
    <property type="entry name" value="Esterase-like"/>
</dbReference>
<dbReference type="Pfam" id="PF00756">
    <property type="entry name" value="Esterase"/>
    <property type="match status" value="1"/>
</dbReference>
<dbReference type="EMBL" id="FZNZ01000037">
    <property type="protein sequence ID" value="SNS07905.1"/>
    <property type="molecule type" value="Genomic_DNA"/>
</dbReference>